<feature type="non-terminal residue" evidence="1">
    <location>
        <position position="1"/>
    </location>
</feature>
<reference evidence="1 2" key="1">
    <citation type="journal article" date="2019" name="Sci. Rep.">
        <title>A high-quality genome of Eragrostis curvula grass provides insights into Poaceae evolution and supports new strategies to enhance forage quality.</title>
        <authorList>
            <person name="Carballo J."/>
            <person name="Santos B.A.C.M."/>
            <person name="Zappacosta D."/>
            <person name="Garbus I."/>
            <person name="Selva J.P."/>
            <person name="Gallo C.A."/>
            <person name="Diaz A."/>
            <person name="Albertini E."/>
            <person name="Caccamo M."/>
            <person name="Echenique V."/>
        </authorList>
    </citation>
    <scope>NUCLEOTIDE SEQUENCE [LARGE SCALE GENOMIC DNA]</scope>
    <source>
        <strain evidence="2">cv. Victoria</strain>
        <tissue evidence="1">Leaf</tissue>
    </source>
</reference>
<dbReference type="Gramene" id="TVU08317">
    <property type="protein sequence ID" value="TVU08317"/>
    <property type="gene ID" value="EJB05_41717"/>
</dbReference>
<evidence type="ECO:0000313" key="2">
    <source>
        <dbReference type="Proteomes" id="UP000324897"/>
    </source>
</evidence>
<name>A0A5J9TAQ3_9POAL</name>
<sequence length="82" mass="8301">MLSRRYVSDGGGEPSAAAAVIADEGTGHGRPLLPLATPAFRDGNGGGLPWSARERNDLSAGAELELRLPKVSCGCAVGPGRS</sequence>
<evidence type="ECO:0000313" key="1">
    <source>
        <dbReference type="EMBL" id="TVU08317.1"/>
    </source>
</evidence>
<dbReference type="Proteomes" id="UP000324897">
    <property type="component" value="Chromosome 3"/>
</dbReference>
<protein>
    <submittedName>
        <fullName evidence="1">Uncharacterized protein</fullName>
    </submittedName>
</protein>
<dbReference type="AlphaFoldDB" id="A0A5J9TAQ3"/>
<keyword evidence="2" id="KW-1185">Reference proteome</keyword>
<proteinExistence type="predicted"/>
<accession>A0A5J9TAQ3</accession>
<dbReference type="EMBL" id="RWGY01000039">
    <property type="protein sequence ID" value="TVU08317.1"/>
    <property type="molecule type" value="Genomic_DNA"/>
</dbReference>
<comment type="caution">
    <text evidence="1">The sequence shown here is derived from an EMBL/GenBank/DDBJ whole genome shotgun (WGS) entry which is preliminary data.</text>
</comment>
<organism evidence="1 2">
    <name type="scientific">Eragrostis curvula</name>
    <name type="common">weeping love grass</name>
    <dbReference type="NCBI Taxonomy" id="38414"/>
    <lineage>
        <taxon>Eukaryota</taxon>
        <taxon>Viridiplantae</taxon>
        <taxon>Streptophyta</taxon>
        <taxon>Embryophyta</taxon>
        <taxon>Tracheophyta</taxon>
        <taxon>Spermatophyta</taxon>
        <taxon>Magnoliopsida</taxon>
        <taxon>Liliopsida</taxon>
        <taxon>Poales</taxon>
        <taxon>Poaceae</taxon>
        <taxon>PACMAD clade</taxon>
        <taxon>Chloridoideae</taxon>
        <taxon>Eragrostideae</taxon>
        <taxon>Eragrostidinae</taxon>
        <taxon>Eragrostis</taxon>
    </lineage>
</organism>
<gene>
    <name evidence="1" type="ORF">EJB05_41717</name>
</gene>